<feature type="transmembrane region" description="Helical" evidence="1">
    <location>
        <begin position="47"/>
        <end position="64"/>
    </location>
</feature>
<keyword evidence="1" id="KW-1133">Transmembrane helix</keyword>
<evidence type="ECO:0000313" key="3">
    <source>
        <dbReference type="EMBL" id="RKQ71529.1"/>
    </source>
</evidence>
<keyword evidence="4" id="KW-1185">Reference proteome</keyword>
<protein>
    <recommendedName>
        <fullName evidence="5">Secreted protein (TIGR04161 family)</fullName>
    </recommendedName>
</protein>
<evidence type="ECO:0000256" key="1">
    <source>
        <dbReference type="SAM" id="Phobius"/>
    </source>
</evidence>
<dbReference type="Proteomes" id="UP000282211">
    <property type="component" value="Unassembled WGS sequence"/>
</dbReference>
<keyword evidence="1" id="KW-0472">Membrane</keyword>
<accession>A0A420WKN3</accession>
<evidence type="ECO:0000256" key="2">
    <source>
        <dbReference type="SAM" id="SignalP"/>
    </source>
</evidence>
<dbReference type="InParanoid" id="A0A420WKN3"/>
<feature type="signal peptide" evidence="2">
    <location>
        <begin position="1"/>
        <end position="23"/>
    </location>
</feature>
<name>A0A420WKN3_9PROT</name>
<dbReference type="EMBL" id="RBII01000001">
    <property type="protein sequence ID" value="RKQ71529.1"/>
    <property type="molecule type" value="Genomic_DNA"/>
</dbReference>
<keyword evidence="1" id="KW-0812">Transmembrane</keyword>
<proteinExistence type="predicted"/>
<dbReference type="RefSeq" id="WP_121099297.1">
    <property type="nucleotide sequence ID" value="NZ_RBII01000001.1"/>
</dbReference>
<comment type="caution">
    <text evidence="3">The sequence shown here is derived from an EMBL/GenBank/DDBJ whole genome shotgun (WGS) entry which is preliminary data.</text>
</comment>
<reference evidence="3 4" key="1">
    <citation type="submission" date="2018-10" db="EMBL/GenBank/DDBJ databases">
        <title>Genomic Encyclopedia of Type Strains, Phase IV (KMG-IV): sequencing the most valuable type-strain genomes for metagenomic binning, comparative biology and taxonomic classification.</title>
        <authorList>
            <person name="Goeker M."/>
        </authorList>
    </citation>
    <scope>NUCLEOTIDE SEQUENCE [LARGE SCALE GENOMIC DNA]</scope>
    <source>
        <strain evidence="3 4">DSM 22008</strain>
    </source>
</reference>
<sequence>MKQKLKTITVSSALAAIATPALADGGHVHMTTMESIVHFLSSPTHGLITLAIIATAGFVAVKMLRKKS</sequence>
<keyword evidence="2" id="KW-0732">Signal</keyword>
<evidence type="ECO:0008006" key="5">
    <source>
        <dbReference type="Google" id="ProtNLM"/>
    </source>
</evidence>
<feature type="chain" id="PRO_5019523184" description="Secreted protein (TIGR04161 family)" evidence="2">
    <location>
        <begin position="24"/>
        <end position="68"/>
    </location>
</feature>
<dbReference type="AlphaFoldDB" id="A0A420WKN3"/>
<evidence type="ECO:0000313" key="4">
    <source>
        <dbReference type="Proteomes" id="UP000282211"/>
    </source>
</evidence>
<organism evidence="3 4">
    <name type="scientific">Litorimonas taeanensis</name>
    <dbReference type="NCBI Taxonomy" id="568099"/>
    <lineage>
        <taxon>Bacteria</taxon>
        <taxon>Pseudomonadati</taxon>
        <taxon>Pseudomonadota</taxon>
        <taxon>Alphaproteobacteria</taxon>
        <taxon>Maricaulales</taxon>
        <taxon>Robiginitomaculaceae</taxon>
    </lineage>
</organism>
<gene>
    <name evidence="3" type="ORF">DES40_0852</name>
</gene>